<evidence type="ECO:0000313" key="7">
    <source>
        <dbReference type="Proteomes" id="UP000189703"/>
    </source>
</evidence>
<dbReference type="SUPFAM" id="SSF63829">
    <property type="entry name" value="Calcium-dependent phosphotriesterase"/>
    <property type="match status" value="1"/>
</dbReference>
<evidence type="ECO:0000256" key="5">
    <source>
        <dbReference type="ARBA" id="ARBA00022729"/>
    </source>
</evidence>
<dbReference type="FunFam" id="2.120.10.30:FF:000073">
    <property type="entry name" value="Protein STRICTOSIDINE SYNTHASE-LIKE 6"/>
    <property type="match status" value="1"/>
</dbReference>
<evidence type="ECO:0000256" key="1">
    <source>
        <dbReference type="ARBA" id="ARBA00004116"/>
    </source>
</evidence>
<dbReference type="GO" id="GO:0005773">
    <property type="term" value="C:vacuole"/>
    <property type="evidence" value="ECO:0007669"/>
    <property type="project" value="UniProtKB-SubCell"/>
</dbReference>
<dbReference type="GeneID" id="104603733"/>
<dbReference type="Pfam" id="PF20067">
    <property type="entry name" value="SSL_N"/>
    <property type="match status" value="1"/>
</dbReference>
<dbReference type="STRING" id="4432.A0A1U8ATE2"/>
<dbReference type="InterPro" id="IPR018119">
    <property type="entry name" value="Strictosidine_synth_cons-reg"/>
</dbReference>
<dbReference type="GO" id="GO:0009753">
    <property type="term" value="P:response to jasmonic acid"/>
    <property type="evidence" value="ECO:0007669"/>
    <property type="project" value="UniProtKB-ARBA"/>
</dbReference>
<comment type="similarity">
    <text evidence="2">Belongs to the strictosidine synthase family.</text>
</comment>
<reference evidence="8" key="1">
    <citation type="submission" date="2025-08" db="UniProtKB">
        <authorList>
            <consortium name="RefSeq"/>
        </authorList>
    </citation>
    <scope>IDENTIFICATION</scope>
</reference>
<dbReference type="InterPro" id="IPR011042">
    <property type="entry name" value="6-blade_b-propeller_TolB-like"/>
</dbReference>
<name>A0A1U8ATE2_NELNU</name>
<comment type="subcellular location">
    <subcellularLocation>
        <location evidence="1">Vacuole</location>
    </subcellularLocation>
</comment>
<evidence type="ECO:0000256" key="4">
    <source>
        <dbReference type="ARBA" id="ARBA00022554"/>
    </source>
</evidence>
<dbReference type="Gene3D" id="2.120.10.30">
    <property type="entry name" value="TolB, C-terminal domain"/>
    <property type="match status" value="1"/>
</dbReference>
<keyword evidence="5" id="KW-0732">Signal</keyword>
<dbReference type="PANTHER" id="PTHR10426">
    <property type="entry name" value="STRICTOSIDINE SYNTHASE-RELATED"/>
    <property type="match status" value="1"/>
</dbReference>
<keyword evidence="7" id="KW-1185">Reference proteome</keyword>
<dbReference type="AlphaFoldDB" id="A0A1U8ATE2"/>
<sequence length="384" mass="42760">MAEQKKTPATVNTIQRVSWAYFVLLVVVAPVAIAVLVYRVDEFDPAPLPDHGLSRVTVEVPKHNNRVLDAAERVGDGLLHGPEDLAYDAESGIIYTGCSDGWIKQVTVKDSAEQTRVENWVYVGGRPLGLAFGPDKQLIVAESYKGLLKVNREGLVELLTDEADGVKFRLTDGVDVANDGMIYFTDASYKYDLDHHMLDILEGRPYGRLMSFDPSTNQTQILVRHLYFANGVALSPDQSFLVFCETPRRRCSKYHIKGERKGSVDNFIDNLPGFPDNIRYDGDGHFWIALPSAKTLSWDVVLRYPYVRKTMAILSKYMHLPNIQRDGGVLAVNLEGKAVALYSDPSLSMVSGGLKIGKYLYYGNLENAHFTRINLTRHAASASS</sequence>
<accession>A0A1U8ATE2</accession>
<dbReference type="KEGG" id="nnu:104603733"/>
<dbReference type="RefSeq" id="XP_010266134.1">
    <property type="nucleotide sequence ID" value="XM_010267832.1"/>
</dbReference>
<dbReference type="OMA" id="QWDLLMK"/>
<evidence type="ECO:0000256" key="3">
    <source>
        <dbReference type="ARBA" id="ARBA00022553"/>
    </source>
</evidence>
<protein>
    <submittedName>
        <fullName evidence="8">Protein STRICTOSIDINE SYNTHASE-LIKE 7-like</fullName>
    </submittedName>
</protein>
<keyword evidence="3" id="KW-0597">Phosphoprotein</keyword>
<dbReference type="FunCoup" id="A0A1U8ATE2">
    <property type="interactions" value="884"/>
</dbReference>
<dbReference type="PANTHER" id="PTHR10426:SF88">
    <property type="entry name" value="ADIPOCYTE PLASMA MEMBRANE-ASSOCIATED PROTEIN HEMOMUCIN-RELATED"/>
    <property type="match status" value="1"/>
</dbReference>
<keyword evidence="6" id="KW-0325">Glycoprotein</keyword>
<evidence type="ECO:0000256" key="2">
    <source>
        <dbReference type="ARBA" id="ARBA00009191"/>
    </source>
</evidence>
<keyword evidence="4" id="KW-0926">Vacuole</keyword>
<dbReference type="Pfam" id="PF03088">
    <property type="entry name" value="Str_synth"/>
    <property type="match status" value="1"/>
</dbReference>
<evidence type="ECO:0000256" key="6">
    <source>
        <dbReference type="ARBA" id="ARBA00023180"/>
    </source>
</evidence>
<dbReference type="OrthoDB" id="5307922at2759"/>
<dbReference type="eggNOG" id="KOG1520">
    <property type="taxonomic scope" value="Eukaryota"/>
</dbReference>
<dbReference type="Proteomes" id="UP000189703">
    <property type="component" value="Unplaced"/>
</dbReference>
<proteinExistence type="inferred from homology"/>
<dbReference type="GO" id="GO:0016787">
    <property type="term" value="F:hydrolase activity"/>
    <property type="evidence" value="ECO:0000318"/>
    <property type="project" value="GO_Central"/>
</dbReference>
<organism evidence="7 8">
    <name type="scientific">Nelumbo nucifera</name>
    <name type="common">Sacred lotus</name>
    <dbReference type="NCBI Taxonomy" id="4432"/>
    <lineage>
        <taxon>Eukaryota</taxon>
        <taxon>Viridiplantae</taxon>
        <taxon>Streptophyta</taxon>
        <taxon>Embryophyta</taxon>
        <taxon>Tracheophyta</taxon>
        <taxon>Spermatophyta</taxon>
        <taxon>Magnoliopsida</taxon>
        <taxon>Proteales</taxon>
        <taxon>Nelumbonaceae</taxon>
        <taxon>Nelumbo</taxon>
    </lineage>
</organism>
<evidence type="ECO:0000313" key="8">
    <source>
        <dbReference type="RefSeq" id="XP_010266134.1"/>
    </source>
</evidence>
<gene>
    <name evidence="8" type="primary">LOC104603733</name>
</gene>